<dbReference type="AlphaFoldDB" id="D2UFW1"/>
<name>D2UFW1_XANAP</name>
<sequence>MMTCRRRHDALSSTSDSSIGLSGSEVQRHSHELKRASDTSAVQVNAVIAASDSSNDALRETESSVRHVAGIVCEVAAVSAQHSAGIASSGRTRGPLVEQALQWQRAEAMFRWSAQQLAAGVGEPGHASMEVVS</sequence>
<evidence type="ECO:0000256" key="1">
    <source>
        <dbReference type="SAM" id="MobiDB-lite"/>
    </source>
</evidence>
<keyword evidence="3" id="KW-1185">Reference proteome</keyword>
<dbReference type="OrthoDB" id="9948601at2"/>
<dbReference type="KEGG" id="xal:XALC_2795"/>
<proteinExistence type="predicted"/>
<accession>D2UFW1</accession>
<organism evidence="2 3">
    <name type="scientific">Xanthomonas albilineans (strain GPE PC73 / CFBP 7063)</name>
    <dbReference type="NCBI Taxonomy" id="380358"/>
    <lineage>
        <taxon>Bacteria</taxon>
        <taxon>Pseudomonadati</taxon>
        <taxon>Pseudomonadota</taxon>
        <taxon>Gammaproteobacteria</taxon>
        <taxon>Lysobacterales</taxon>
        <taxon>Lysobacteraceae</taxon>
        <taxon>Xanthomonas</taxon>
    </lineage>
</organism>
<dbReference type="PATRIC" id="fig|29447.3.peg.2755"/>
<dbReference type="EMBL" id="FP565176">
    <property type="protein sequence ID" value="CBA17272.1"/>
    <property type="molecule type" value="Genomic_DNA"/>
</dbReference>
<feature type="compositionally biased region" description="Low complexity" evidence="1">
    <location>
        <begin position="11"/>
        <end position="24"/>
    </location>
</feature>
<evidence type="ECO:0000313" key="3">
    <source>
        <dbReference type="Proteomes" id="UP000001890"/>
    </source>
</evidence>
<protein>
    <submittedName>
        <fullName evidence="2">Uncharacterized protein</fullName>
    </submittedName>
</protein>
<feature type="compositionally biased region" description="Basic and acidic residues" evidence="1">
    <location>
        <begin position="26"/>
        <end position="37"/>
    </location>
</feature>
<dbReference type="STRING" id="380358.XALC_2795"/>
<reference evidence="2 3" key="1">
    <citation type="journal article" date="2009" name="BMC Genomics">
        <title>The complete genome sequence of Xanthomonas albilineans provides new insights into the reductive genome evolution of the xylem-limited Xanthomonadaceae.</title>
        <authorList>
            <person name="Pieretti I."/>
            <person name="Royer M."/>
            <person name="Barbe V."/>
            <person name="Carrere S."/>
            <person name="Koebnik R."/>
            <person name="Cociancich S."/>
            <person name="Couloux A."/>
            <person name="Darrasse A."/>
            <person name="Gouzy J."/>
            <person name="Jacques M.A."/>
            <person name="Lauber E."/>
            <person name="Manceau C."/>
            <person name="Mangenot S."/>
            <person name="Poussier S."/>
            <person name="Segurens B."/>
            <person name="Szurek B."/>
            <person name="Verdier V."/>
            <person name="Arlat M."/>
            <person name="Rott P."/>
        </authorList>
    </citation>
    <scope>NUCLEOTIDE SEQUENCE [LARGE SCALE GENOMIC DNA]</scope>
    <source>
        <strain evidence="3">GPE PC73 / CFBP 7063</strain>
    </source>
</reference>
<dbReference type="Proteomes" id="UP000001890">
    <property type="component" value="Chromosome"/>
</dbReference>
<gene>
    <name evidence="2" type="ordered locus">XALc_2795</name>
</gene>
<evidence type="ECO:0000313" key="2">
    <source>
        <dbReference type="EMBL" id="CBA17272.1"/>
    </source>
</evidence>
<feature type="region of interest" description="Disordered" evidence="1">
    <location>
        <begin position="1"/>
        <end position="38"/>
    </location>
</feature>